<gene>
    <name evidence="3" type="ORF">ABQM86_07775</name>
</gene>
<keyword evidence="1" id="KW-0732">Signal</keyword>
<dbReference type="InterPro" id="IPR014718">
    <property type="entry name" value="GH-type_carb-bd"/>
</dbReference>
<evidence type="ECO:0000256" key="1">
    <source>
        <dbReference type="SAM" id="SignalP"/>
    </source>
</evidence>
<dbReference type="InterPro" id="IPR025706">
    <property type="entry name" value="Endoa_GalNAc"/>
</dbReference>
<dbReference type="Pfam" id="PF17451">
    <property type="entry name" value="Glyco_hyd_101C"/>
    <property type="match status" value="1"/>
</dbReference>
<feature type="chain" id="PRO_5044317599" evidence="1">
    <location>
        <begin position="35"/>
        <end position="1468"/>
    </location>
</feature>
<evidence type="ECO:0000259" key="2">
    <source>
        <dbReference type="SMART" id="SM00776"/>
    </source>
</evidence>
<dbReference type="Pfam" id="PF12905">
    <property type="entry name" value="Glyco_hydro_101"/>
    <property type="match status" value="1"/>
</dbReference>
<dbReference type="EMBL" id="CP165735">
    <property type="protein sequence ID" value="XDV73050.1"/>
    <property type="molecule type" value="Genomic_DNA"/>
</dbReference>
<organism evidence="3">
    <name type="scientific">Paenarthrobacter sp. AMU7</name>
    <dbReference type="NCBI Taxonomy" id="3162492"/>
    <lineage>
        <taxon>Bacteria</taxon>
        <taxon>Bacillati</taxon>
        <taxon>Actinomycetota</taxon>
        <taxon>Actinomycetes</taxon>
        <taxon>Micrococcales</taxon>
        <taxon>Micrococcaceae</taxon>
        <taxon>Paenarthrobacter</taxon>
    </lineage>
</organism>
<dbReference type="InterPro" id="IPR013222">
    <property type="entry name" value="Glyco_hyd_98_carb-bd"/>
</dbReference>
<dbReference type="InterPro" id="IPR035364">
    <property type="entry name" value="Beta_sandwich_GH101"/>
</dbReference>
<sequence length="1468" mass="155717">MPRLSSTRRLASLSLACVVASSSLGLMALQPATAAPYSPFAPIVPQADIADATDAAVITSGQLGVEVSTTFPQVLGYVDAATRARLDGTVTRLSTIMLNGVEYTVTGSSTGSGDDAREYVLTVPEFGNTLIKARLSVKKNVVSFNVTEIRDSADHQVKTLQLPRLNLVTVGSTQPGAQVSTANLSVDRSVTGDEFTPITPATPLDATAKSSAYALANTATLGAAVESNALYDTSSGPGAKDRGRFWRQAVSDGAGGVSMGIASGQWLYRAEGSATTEELPWTRVAITSDANADGGVDWQDAAIAMRSIQVSPNKAEQTPDNVITHIPFNFASQATHPFLRTLDDVKRIALATDGLGQVAMLKGYTSEGHDSANTDYGNNFNTRAGGLEDLNTLVKEGKDWNASFGVHINATEIYPEAKSFSEDLLRADKGLGWNWLDQSYYMNQRADINSGKLAQRIKELREATDKNLDFVYVDVYYEFGWLAERLQQELVKNGFRVGSEWADHLSRNNTWSHWANDEKYGGSTNKGINSQILRFINNTQSDVWNPDPKLGVSHIVEFEGWTGQNDFNAFNENVWTANVPAKFLQHHQITKWTADRIDLADGVSVTGNTAAERNITVGGISVLQGGTYLLPWSSKENGTADKLYHYNPAGGATTWTLTQEFAKAGSLELFKLTDNGRVKVADVPVVNGQVALIADAKQPYVLAPKNNKAELPKKANFGEGTAFNDPGFNSADLSPWNPAGTVTQVRDDKGRRFAELGATPSSISQEVKLDAGTQSVSAWVEIKPGKTRPTTLSVDISGKTESVTIDSSNAENFVAGDEKHGTAFQRIRVVVDVPHKNTKAKVIVTAADGDATVRVDDFRAVKTARVATTGVLSEDFENVDQGWGPFVKGDAGGSTDPRTHITERNEPFTQKGWHTNVIDEVLDGTWSLIAHDENRAPDGGPGMVYRTTEATVPFQAGHKYKISFDYQNSKDGQYAWVSGYDSQAGPAVTGSQAIEAATSTTRFEQTLDTGFCGDYFVGLQRTGSANGSDFTLDNFLVEDLGASESVPACAQLSAALQGDVVQQGKAQDFVTTFVSDEPAAINDLTVSLKLPEGWTATPSTPATASTLPAGGSLTTTWKVTAPASADGDYPITATANYSTTSQPAGSRTISTTTAVRTLPKPPQATVFASDHPWVSATNGWGPVEKDQSNGGTGAGDGTPLTLNGTVYAKGLGAHANGTVRYYLGGYCTAFTATVGIDDAQPTRGSVKFSVVADGTTKVTTPVLGAASAPLPLTVDVTGAQYVELVANDAGDSNGNDHADWADARFTCSSTSQEPPAPVLSGTVFASDLPWIGSTNGWGPAERDRANGEQNAGDGPALRLDGVVYSKGIGVHADSKISIATEAKCNAFTAVVGVDDAKLNKGLHGSVVFIVKGDGRELLRTPVLSADSAALPLSVDITGVRNVELIADKNSDDAGDDWGDWADAKFSCA</sequence>
<protein>
    <submittedName>
        <fullName evidence="3">Endo-alpha-N-acetylgalactosaminidase family protein</fullName>
    </submittedName>
</protein>
<dbReference type="Pfam" id="PF08305">
    <property type="entry name" value="NPCBM"/>
    <property type="match status" value="2"/>
</dbReference>
<dbReference type="InterPro" id="IPR018905">
    <property type="entry name" value="A-galactase_NEW3"/>
</dbReference>
<dbReference type="Gene3D" id="2.60.120.260">
    <property type="entry name" value="Galactose-binding domain-like"/>
    <property type="match status" value="2"/>
</dbReference>
<dbReference type="CDD" id="cd14244">
    <property type="entry name" value="GH_101_like"/>
    <property type="match status" value="1"/>
</dbReference>
<dbReference type="SUPFAM" id="SSF49785">
    <property type="entry name" value="Galactose-binding domain-like"/>
    <property type="match status" value="2"/>
</dbReference>
<accession>A0AB39YRR7</accession>
<feature type="domain" description="Glycosyl hydrolase family 98 putative carbohydrate-binding module" evidence="2">
    <location>
        <begin position="1162"/>
        <end position="1307"/>
    </location>
</feature>
<dbReference type="Gene3D" id="2.60.120.1060">
    <property type="entry name" value="NPCBM/NEW2 domain"/>
    <property type="match status" value="2"/>
</dbReference>
<dbReference type="GO" id="GO:0033926">
    <property type="term" value="F:endo-alpha-N-acetylgalactosaminidase activity"/>
    <property type="evidence" value="ECO:0007669"/>
    <property type="project" value="InterPro"/>
</dbReference>
<evidence type="ECO:0000313" key="3">
    <source>
        <dbReference type="EMBL" id="XDV73050.1"/>
    </source>
</evidence>
<dbReference type="GO" id="GO:0030246">
    <property type="term" value="F:carbohydrate binding"/>
    <property type="evidence" value="ECO:0007669"/>
    <property type="project" value="InterPro"/>
</dbReference>
<feature type="signal peptide" evidence="1">
    <location>
        <begin position="1"/>
        <end position="34"/>
    </location>
</feature>
<dbReference type="SMART" id="SM00776">
    <property type="entry name" value="NPCBM"/>
    <property type="match status" value="2"/>
</dbReference>
<dbReference type="InterPro" id="IPR040502">
    <property type="entry name" value="GH101_dom-6"/>
</dbReference>
<dbReference type="RefSeq" id="WP_369746335.1">
    <property type="nucleotide sequence ID" value="NZ_CP165735.1"/>
</dbReference>
<dbReference type="Gene3D" id="2.70.98.10">
    <property type="match status" value="1"/>
</dbReference>
<dbReference type="InterPro" id="IPR008979">
    <property type="entry name" value="Galactose-bd-like_sf"/>
</dbReference>
<feature type="domain" description="Glycosyl hydrolase family 98 putative carbohydrate-binding module" evidence="2">
    <location>
        <begin position="1319"/>
        <end position="1467"/>
    </location>
</feature>
<dbReference type="Gene3D" id="3.20.20.80">
    <property type="entry name" value="Glycosidases"/>
    <property type="match status" value="1"/>
</dbReference>
<dbReference type="InterPro" id="IPR038637">
    <property type="entry name" value="NPCBM_sf"/>
</dbReference>
<proteinExistence type="predicted"/>
<dbReference type="Pfam" id="PF18080">
    <property type="entry name" value="Gal_mutarotas_3"/>
    <property type="match status" value="1"/>
</dbReference>
<name>A0AB39YRR7_9MICC</name>
<dbReference type="Pfam" id="PF17974">
    <property type="entry name" value="GalBD_like"/>
    <property type="match status" value="1"/>
</dbReference>
<dbReference type="InterPro" id="IPR040633">
    <property type="entry name" value="Gal_mutarotas_3"/>
</dbReference>
<reference evidence="3" key="1">
    <citation type="submission" date="2024-07" db="EMBL/GenBank/DDBJ databases">
        <authorList>
            <person name="Li J."/>
            <person name="Wei H."/>
            <person name="Ma J."/>
        </authorList>
    </citation>
    <scope>NUCLEOTIDE SEQUENCE</scope>
    <source>
        <strain evidence="3">AMU7</strain>
    </source>
</reference>
<dbReference type="Pfam" id="PF10633">
    <property type="entry name" value="NPCBM_assoc"/>
    <property type="match status" value="1"/>
</dbReference>